<evidence type="ECO:0000259" key="13">
    <source>
        <dbReference type="SMART" id="SM01024"/>
    </source>
</evidence>
<dbReference type="GO" id="GO:0016887">
    <property type="term" value="F:ATP hydrolysis activity"/>
    <property type="evidence" value="ECO:0007669"/>
    <property type="project" value="InterPro"/>
</dbReference>
<evidence type="ECO:0000256" key="9">
    <source>
        <dbReference type="ARBA" id="ARBA00023128"/>
    </source>
</evidence>
<evidence type="ECO:0000256" key="11">
    <source>
        <dbReference type="ARBA" id="ARBA00048778"/>
    </source>
</evidence>
<dbReference type="Pfam" id="PF00004">
    <property type="entry name" value="AAA"/>
    <property type="match status" value="1"/>
</dbReference>
<evidence type="ECO:0000256" key="5">
    <source>
        <dbReference type="ARBA" id="ARBA00022792"/>
    </source>
</evidence>
<dbReference type="Gene3D" id="3.40.50.300">
    <property type="entry name" value="P-loop containing nucleotide triphosphate hydrolases"/>
    <property type="match status" value="1"/>
</dbReference>
<proteinExistence type="inferred from homology"/>
<dbReference type="Pfam" id="PF25426">
    <property type="entry name" value="AAA_lid_BCS1"/>
    <property type="match status" value="1"/>
</dbReference>
<keyword evidence="8" id="KW-1133">Transmembrane helix</keyword>
<evidence type="ECO:0000256" key="7">
    <source>
        <dbReference type="ARBA" id="ARBA00022840"/>
    </source>
</evidence>
<keyword evidence="5" id="KW-0999">Mitochondrion inner membrane</keyword>
<keyword evidence="10" id="KW-0472">Membrane</keyword>
<evidence type="ECO:0000259" key="12">
    <source>
        <dbReference type="SMART" id="SM00382"/>
    </source>
</evidence>
<evidence type="ECO:0000313" key="14">
    <source>
        <dbReference type="EMBL" id="KAG7531381.1"/>
    </source>
</evidence>
<comment type="subcellular location">
    <subcellularLocation>
        <location evidence="1">Mitochondrion inner membrane</location>
        <topology evidence="1">Single-pass membrane protein</topology>
    </subcellularLocation>
</comment>
<dbReference type="InterPro" id="IPR057495">
    <property type="entry name" value="AAA_lid_BCS1"/>
</dbReference>
<dbReference type="AlphaFoldDB" id="A0A8K0NSB3"/>
<gene>
    <name evidence="14" type="ORF">FFLO_04378</name>
</gene>
<evidence type="ECO:0000256" key="6">
    <source>
        <dbReference type="ARBA" id="ARBA00022801"/>
    </source>
</evidence>
<dbReference type="SUPFAM" id="SSF52540">
    <property type="entry name" value="P-loop containing nucleoside triphosphate hydrolases"/>
    <property type="match status" value="1"/>
</dbReference>
<dbReference type="InterPro" id="IPR050747">
    <property type="entry name" value="Mitochondrial_chaperone_BCS1"/>
</dbReference>
<keyword evidence="4" id="KW-0547">Nucleotide-binding</keyword>
<dbReference type="InterPro" id="IPR014851">
    <property type="entry name" value="BCS1_N"/>
</dbReference>
<keyword evidence="3" id="KW-0812">Transmembrane</keyword>
<name>A0A8K0NSB3_9TREE</name>
<evidence type="ECO:0000256" key="3">
    <source>
        <dbReference type="ARBA" id="ARBA00022692"/>
    </source>
</evidence>
<accession>A0A8K0NSB3</accession>
<sequence length="485" mass="53243">MEPQISVQSTDLAFPATLPAPESQHTTSVAESRSASSRTSAILDFASNAIESAALRDGLKLIVLGGALEAARRGCGLVAQQILEQFTIHALFVDTDISYDWLLAWLSTKSNQSSARRFQVSIHGTDPNATWANAEAGTGGDGFAFLPSPDGVRWSTFEGRLIRFVRVVDKRGLSDPRESLEVTVFAKSQEIIKRLVEQARLVHQARDQGKVVVYTPSRQSWQRSAARPPRKLESIVLPRGVKEGVVKDVIEFFQAAEWYADRGIPHRRGYLLHGVPGSGKTSLITAVAGRLGLDLFVINLAQKGLDDETLQTLAGAVTERGLLLFEDIDCAFPSREDLLEAEENPRKKKLGKPAQAASGVTLSGLLNCMDGVLTQEGCVLFATTNHVEALDPALKRPGRMDVWIEFKNATKEQAEDLFLHFYPSTEETRTEIRDLAHRYSQGIPENKYPVAALQGHLMQHKGLPKRAVESLDEWLSTNGGRVTAV</sequence>
<organism evidence="14 15">
    <name type="scientific">Filobasidium floriforme</name>
    <dbReference type="NCBI Taxonomy" id="5210"/>
    <lineage>
        <taxon>Eukaryota</taxon>
        <taxon>Fungi</taxon>
        <taxon>Dikarya</taxon>
        <taxon>Basidiomycota</taxon>
        <taxon>Agaricomycotina</taxon>
        <taxon>Tremellomycetes</taxon>
        <taxon>Filobasidiales</taxon>
        <taxon>Filobasidiaceae</taxon>
        <taxon>Filobasidium</taxon>
    </lineage>
</organism>
<evidence type="ECO:0000256" key="8">
    <source>
        <dbReference type="ARBA" id="ARBA00022989"/>
    </source>
</evidence>
<dbReference type="InterPro" id="IPR003959">
    <property type="entry name" value="ATPase_AAA_core"/>
</dbReference>
<evidence type="ECO:0000256" key="1">
    <source>
        <dbReference type="ARBA" id="ARBA00004434"/>
    </source>
</evidence>
<dbReference type="SMART" id="SM01024">
    <property type="entry name" value="BCS1_N"/>
    <property type="match status" value="1"/>
</dbReference>
<comment type="catalytic activity">
    <reaction evidence="11">
        <text>ATP + H2O = ADP + phosphate + H(+)</text>
        <dbReference type="Rhea" id="RHEA:13065"/>
        <dbReference type="ChEBI" id="CHEBI:15377"/>
        <dbReference type="ChEBI" id="CHEBI:15378"/>
        <dbReference type="ChEBI" id="CHEBI:30616"/>
        <dbReference type="ChEBI" id="CHEBI:43474"/>
        <dbReference type="ChEBI" id="CHEBI:456216"/>
    </reaction>
    <physiologicalReaction direction="left-to-right" evidence="11">
        <dbReference type="Rhea" id="RHEA:13066"/>
    </physiologicalReaction>
</comment>
<keyword evidence="15" id="KW-1185">Reference proteome</keyword>
<evidence type="ECO:0008006" key="16">
    <source>
        <dbReference type="Google" id="ProtNLM"/>
    </source>
</evidence>
<dbReference type="InterPro" id="IPR003593">
    <property type="entry name" value="AAA+_ATPase"/>
</dbReference>
<dbReference type="GO" id="GO:0005524">
    <property type="term" value="F:ATP binding"/>
    <property type="evidence" value="ECO:0007669"/>
    <property type="project" value="UniProtKB-KW"/>
</dbReference>
<protein>
    <recommendedName>
        <fullName evidence="16">P-loop containing nucleoside triphosphate hydrolase protein</fullName>
    </recommendedName>
</protein>
<evidence type="ECO:0000256" key="4">
    <source>
        <dbReference type="ARBA" id="ARBA00022741"/>
    </source>
</evidence>
<feature type="domain" description="AAA+ ATPase" evidence="12">
    <location>
        <begin position="266"/>
        <end position="408"/>
    </location>
</feature>
<comment type="similarity">
    <text evidence="2">Belongs to the AAA ATPase family. BCS1 subfamily.</text>
</comment>
<dbReference type="PANTHER" id="PTHR23070">
    <property type="entry name" value="BCS1 AAA-TYPE ATPASE"/>
    <property type="match status" value="1"/>
</dbReference>
<reference evidence="14" key="1">
    <citation type="submission" date="2020-04" db="EMBL/GenBank/DDBJ databases">
        <title>Analysis of mating type loci in Filobasidium floriforme.</title>
        <authorList>
            <person name="Nowrousian M."/>
        </authorList>
    </citation>
    <scope>NUCLEOTIDE SEQUENCE</scope>
    <source>
        <strain evidence="14">CBS 6242</strain>
    </source>
</reference>
<dbReference type="GO" id="GO:0005743">
    <property type="term" value="C:mitochondrial inner membrane"/>
    <property type="evidence" value="ECO:0007669"/>
    <property type="project" value="UniProtKB-SubCell"/>
</dbReference>
<keyword evidence="7" id="KW-0067">ATP-binding</keyword>
<feature type="domain" description="BCS1 N-terminal" evidence="13">
    <location>
        <begin position="62"/>
        <end position="235"/>
    </location>
</feature>
<dbReference type="EMBL" id="JABELV010000092">
    <property type="protein sequence ID" value="KAG7531381.1"/>
    <property type="molecule type" value="Genomic_DNA"/>
</dbReference>
<evidence type="ECO:0000256" key="2">
    <source>
        <dbReference type="ARBA" id="ARBA00007448"/>
    </source>
</evidence>
<comment type="caution">
    <text evidence="14">The sequence shown here is derived from an EMBL/GenBank/DDBJ whole genome shotgun (WGS) entry which is preliminary data.</text>
</comment>
<dbReference type="SMART" id="SM00382">
    <property type="entry name" value="AAA"/>
    <property type="match status" value="1"/>
</dbReference>
<dbReference type="InterPro" id="IPR027417">
    <property type="entry name" value="P-loop_NTPase"/>
</dbReference>
<evidence type="ECO:0000256" key="10">
    <source>
        <dbReference type="ARBA" id="ARBA00023136"/>
    </source>
</evidence>
<keyword evidence="6" id="KW-0378">Hydrolase</keyword>
<dbReference type="Pfam" id="PF08740">
    <property type="entry name" value="BCS1_N"/>
    <property type="match status" value="1"/>
</dbReference>
<evidence type="ECO:0000313" key="15">
    <source>
        <dbReference type="Proteomes" id="UP000812966"/>
    </source>
</evidence>
<dbReference type="Proteomes" id="UP000812966">
    <property type="component" value="Unassembled WGS sequence"/>
</dbReference>
<keyword evidence="9" id="KW-0496">Mitochondrion</keyword>